<feature type="transmembrane region" description="Helical" evidence="6">
    <location>
        <begin position="153"/>
        <end position="173"/>
    </location>
</feature>
<reference evidence="7 8" key="1">
    <citation type="submission" date="2020-01" db="EMBL/GenBank/DDBJ databases">
        <authorList>
            <person name="Gulvik C.A."/>
            <person name="Batra D.G."/>
        </authorList>
    </citation>
    <scope>NUCLEOTIDE SEQUENCE [LARGE SCALE GENOMIC DNA]</scope>
    <source>
        <strain evidence="7 8">W9323</strain>
    </source>
</reference>
<organism evidence="7 8">
    <name type="scientific">Kroppenstedtia pulmonis</name>
    <dbReference type="NCBI Taxonomy" id="1380685"/>
    <lineage>
        <taxon>Bacteria</taxon>
        <taxon>Bacillati</taxon>
        <taxon>Bacillota</taxon>
        <taxon>Bacilli</taxon>
        <taxon>Bacillales</taxon>
        <taxon>Thermoactinomycetaceae</taxon>
        <taxon>Kroppenstedtia</taxon>
    </lineage>
</organism>
<keyword evidence="3 6" id="KW-0812">Transmembrane</keyword>
<feature type="transmembrane region" description="Helical" evidence="6">
    <location>
        <begin position="12"/>
        <end position="30"/>
    </location>
</feature>
<dbReference type="KEGG" id="kpul:GXN76_14440"/>
<feature type="transmembrane region" description="Helical" evidence="6">
    <location>
        <begin position="387"/>
        <end position="407"/>
    </location>
</feature>
<dbReference type="EMBL" id="CP048104">
    <property type="protein sequence ID" value="QKG85533.1"/>
    <property type="molecule type" value="Genomic_DNA"/>
</dbReference>
<keyword evidence="8" id="KW-1185">Reference proteome</keyword>
<dbReference type="Proteomes" id="UP000503088">
    <property type="component" value="Chromosome"/>
</dbReference>
<feature type="transmembrane region" description="Helical" evidence="6">
    <location>
        <begin position="447"/>
        <end position="468"/>
    </location>
</feature>
<dbReference type="GO" id="GO:0005886">
    <property type="term" value="C:plasma membrane"/>
    <property type="evidence" value="ECO:0007669"/>
    <property type="project" value="UniProtKB-SubCell"/>
</dbReference>
<keyword evidence="5 6" id="KW-0472">Membrane</keyword>
<feature type="transmembrane region" description="Helical" evidence="6">
    <location>
        <begin position="252"/>
        <end position="271"/>
    </location>
</feature>
<dbReference type="PANTHER" id="PTHR30250:SF11">
    <property type="entry name" value="O-ANTIGEN TRANSPORTER-RELATED"/>
    <property type="match status" value="1"/>
</dbReference>
<dbReference type="Pfam" id="PF13440">
    <property type="entry name" value="Polysacc_synt_3"/>
    <property type="match status" value="1"/>
</dbReference>
<dbReference type="RefSeq" id="WP_173224271.1">
    <property type="nucleotide sequence ID" value="NZ_CP048104.1"/>
</dbReference>
<evidence type="ECO:0000256" key="1">
    <source>
        <dbReference type="ARBA" id="ARBA00004651"/>
    </source>
</evidence>
<proteinExistence type="predicted"/>
<dbReference type="PANTHER" id="PTHR30250">
    <property type="entry name" value="PST FAMILY PREDICTED COLANIC ACID TRANSPORTER"/>
    <property type="match status" value="1"/>
</dbReference>
<feature type="transmembrane region" description="Helical" evidence="6">
    <location>
        <begin position="334"/>
        <end position="356"/>
    </location>
</feature>
<evidence type="ECO:0000256" key="2">
    <source>
        <dbReference type="ARBA" id="ARBA00022475"/>
    </source>
</evidence>
<dbReference type="AlphaFoldDB" id="A0A7D4BXN6"/>
<evidence type="ECO:0000256" key="5">
    <source>
        <dbReference type="ARBA" id="ARBA00023136"/>
    </source>
</evidence>
<evidence type="ECO:0000313" key="8">
    <source>
        <dbReference type="Proteomes" id="UP000503088"/>
    </source>
</evidence>
<evidence type="ECO:0000256" key="3">
    <source>
        <dbReference type="ARBA" id="ARBA00022692"/>
    </source>
</evidence>
<feature type="transmembrane region" description="Helical" evidence="6">
    <location>
        <begin position="84"/>
        <end position="107"/>
    </location>
</feature>
<keyword evidence="2" id="KW-1003">Cell membrane</keyword>
<feature type="transmembrane region" description="Helical" evidence="6">
    <location>
        <begin position="363"/>
        <end position="381"/>
    </location>
</feature>
<protein>
    <submittedName>
        <fullName evidence="7">Oligosaccharide flippase family protein</fullName>
    </submittedName>
</protein>
<feature type="transmembrane region" description="Helical" evidence="6">
    <location>
        <begin position="179"/>
        <end position="201"/>
    </location>
</feature>
<feature type="transmembrane region" description="Helical" evidence="6">
    <location>
        <begin position="291"/>
        <end position="314"/>
    </location>
</feature>
<feature type="transmembrane region" description="Helical" evidence="6">
    <location>
        <begin position="222"/>
        <end position="246"/>
    </location>
</feature>
<comment type="subcellular location">
    <subcellularLocation>
        <location evidence="1">Cell membrane</location>
        <topology evidence="1">Multi-pass membrane protein</topology>
    </subcellularLocation>
</comment>
<name>A0A7D4BXN6_9BACL</name>
<accession>A0A7D4BXN6</accession>
<sequence>MFAKIKQLFSDSTAFALALMGNKIVAFLLVPVYTRYLDPSRFGDWGLTNTIGIVVTYFCVLGTDTAFAFYFFESRDKQERDSYFTAAVFFPVVISLGFVLITSLISAPAAGLLFEDPEGYTHLLTLTILTIVFNVIIQQTLAYARFERQVKTFMIGTMSFVIGSSLASVWFVVFGKMGVMGIVYGQLITQSIVALVLLFGYRKHFTWQVKKKHLRNLLSYGVPLLPALLAFWIMNAVSQPIIYYLVSSEEGGIFGLAVRFASVIALITAAFQHAWRPFSVSIKDREDAKQIYSLLGRGFLVLGTFFIMLLSFLIEPVIKFVAGNPDFYAAYPYVWMLALGTLLNTIHLIVGVGLFVQKKTKTISKTFIIAAVIYLIGNFALVPFIQIWGTVSMTVVTYLYVFLSIYLKGQKVYKINFRIRSMLIYLFLFIFVMAFITWIQLNNWSHLWIYYICAVFLMSSAALLTGLFNAKSLSQLRRFINLRRNEGA</sequence>
<evidence type="ECO:0000256" key="6">
    <source>
        <dbReference type="SAM" id="Phobius"/>
    </source>
</evidence>
<evidence type="ECO:0000313" key="7">
    <source>
        <dbReference type="EMBL" id="QKG85533.1"/>
    </source>
</evidence>
<gene>
    <name evidence="7" type="ORF">GXN76_14440</name>
</gene>
<keyword evidence="4 6" id="KW-1133">Transmembrane helix</keyword>
<feature type="transmembrane region" description="Helical" evidence="6">
    <location>
        <begin position="50"/>
        <end position="72"/>
    </location>
</feature>
<dbReference type="InterPro" id="IPR050833">
    <property type="entry name" value="Poly_Biosynth_Transport"/>
</dbReference>
<evidence type="ECO:0000256" key="4">
    <source>
        <dbReference type="ARBA" id="ARBA00022989"/>
    </source>
</evidence>
<feature type="transmembrane region" description="Helical" evidence="6">
    <location>
        <begin position="119"/>
        <end position="141"/>
    </location>
</feature>
<feature type="transmembrane region" description="Helical" evidence="6">
    <location>
        <begin position="419"/>
        <end position="441"/>
    </location>
</feature>